<dbReference type="InterPro" id="IPR000326">
    <property type="entry name" value="PAP2/HPO"/>
</dbReference>
<name>A0A644WHV3_9ZZZZ</name>
<feature type="transmembrane region" description="Helical" evidence="1">
    <location>
        <begin position="12"/>
        <end position="29"/>
    </location>
</feature>
<sequence>MIKVLRRDQRPFFLLTTIYWLFLSVLLLIEGYRGSFLLLNGLHRPWLDYPMFILTHLGDALILTSLLALLLTRARPDLVLLLIITVVITGLFGQLLKNTIFDGWDRPLRVFAETGGVHTVAGYKMYHNAFPSGHSIVAAAAITTLVLNLPYSRGFRFFMGLAVIIISYTRIYTGVHFAGDVLAGTVIGVAGAILISAWLAESLKKRTEALTVNRARRMRWWLWGIALFSFAAGVALVVDML</sequence>
<dbReference type="Gene3D" id="1.20.144.10">
    <property type="entry name" value="Phosphatidic acid phosphatase type 2/haloperoxidase"/>
    <property type="match status" value="1"/>
</dbReference>
<gene>
    <name evidence="3" type="ORF">SDC9_49310</name>
</gene>
<feature type="transmembrane region" description="Helical" evidence="1">
    <location>
        <begin position="132"/>
        <end position="150"/>
    </location>
</feature>
<dbReference type="Pfam" id="PF01569">
    <property type="entry name" value="PAP2"/>
    <property type="match status" value="1"/>
</dbReference>
<feature type="transmembrane region" description="Helical" evidence="1">
    <location>
        <begin position="157"/>
        <end position="175"/>
    </location>
</feature>
<feature type="transmembrane region" description="Helical" evidence="1">
    <location>
        <begin position="181"/>
        <end position="200"/>
    </location>
</feature>
<dbReference type="AlphaFoldDB" id="A0A644WHV3"/>
<proteinExistence type="predicted"/>
<evidence type="ECO:0000256" key="1">
    <source>
        <dbReference type="SAM" id="Phobius"/>
    </source>
</evidence>
<dbReference type="InterPro" id="IPR036938">
    <property type="entry name" value="PAP2/HPO_sf"/>
</dbReference>
<feature type="domain" description="Phosphatidic acid phosphatase type 2/haloperoxidase" evidence="2">
    <location>
        <begin position="79"/>
        <end position="196"/>
    </location>
</feature>
<dbReference type="EMBL" id="VSSQ01000920">
    <property type="protein sequence ID" value="MPM03051.1"/>
    <property type="molecule type" value="Genomic_DNA"/>
</dbReference>
<accession>A0A644WHV3</accession>
<dbReference type="PANTHER" id="PTHR14969:SF13">
    <property type="entry name" value="AT30094P"/>
    <property type="match status" value="1"/>
</dbReference>
<dbReference type="SMART" id="SM00014">
    <property type="entry name" value="acidPPc"/>
    <property type="match status" value="1"/>
</dbReference>
<keyword evidence="1" id="KW-0812">Transmembrane</keyword>
<dbReference type="PANTHER" id="PTHR14969">
    <property type="entry name" value="SPHINGOSINE-1-PHOSPHATE PHOSPHOHYDROLASE"/>
    <property type="match status" value="1"/>
</dbReference>
<feature type="transmembrane region" description="Helical" evidence="1">
    <location>
        <begin position="49"/>
        <end position="71"/>
    </location>
</feature>
<organism evidence="3">
    <name type="scientific">bioreactor metagenome</name>
    <dbReference type="NCBI Taxonomy" id="1076179"/>
    <lineage>
        <taxon>unclassified sequences</taxon>
        <taxon>metagenomes</taxon>
        <taxon>ecological metagenomes</taxon>
    </lineage>
</organism>
<comment type="caution">
    <text evidence="3">The sequence shown here is derived from an EMBL/GenBank/DDBJ whole genome shotgun (WGS) entry which is preliminary data.</text>
</comment>
<dbReference type="SUPFAM" id="SSF48317">
    <property type="entry name" value="Acid phosphatase/Vanadium-dependent haloperoxidase"/>
    <property type="match status" value="1"/>
</dbReference>
<evidence type="ECO:0000313" key="3">
    <source>
        <dbReference type="EMBL" id="MPM03051.1"/>
    </source>
</evidence>
<keyword evidence="1" id="KW-0472">Membrane</keyword>
<feature type="transmembrane region" description="Helical" evidence="1">
    <location>
        <begin position="78"/>
        <end position="96"/>
    </location>
</feature>
<keyword evidence="1" id="KW-1133">Transmembrane helix</keyword>
<evidence type="ECO:0000259" key="2">
    <source>
        <dbReference type="SMART" id="SM00014"/>
    </source>
</evidence>
<protein>
    <recommendedName>
        <fullName evidence="2">Phosphatidic acid phosphatase type 2/haloperoxidase domain-containing protein</fullName>
    </recommendedName>
</protein>
<feature type="transmembrane region" description="Helical" evidence="1">
    <location>
        <begin position="220"/>
        <end position="238"/>
    </location>
</feature>
<reference evidence="3" key="1">
    <citation type="submission" date="2019-08" db="EMBL/GenBank/DDBJ databases">
        <authorList>
            <person name="Kucharzyk K."/>
            <person name="Murdoch R.W."/>
            <person name="Higgins S."/>
            <person name="Loffler F."/>
        </authorList>
    </citation>
    <scope>NUCLEOTIDE SEQUENCE</scope>
</reference>